<evidence type="ECO:0000256" key="1">
    <source>
        <dbReference type="SAM" id="MobiDB-lite"/>
    </source>
</evidence>
<feature type="region of interest" description="Disordered" evidence="1">
    <location>
        <begin position="37"/>
        <end position="104"/>
    </location>
</feature>
<dbReference type="Proteomes" id="UP001177003">
    <property type="component" value="Chromosome 4"/>
</dbReference>
<feature type="compositionally biased region" description="Basic residues" evidence="1">
    <location>
        <begin position="78"/>
        <end position="87"/>
    </location>
</feature>
<keyword evidence="3" id="KW-1185">Reference proteome</keyword>
<organism evidence="2 3">
    <name type="scientific">Lactuca saligna</name>
    <name type="common">Willowleaf lettuce</name>
    <dbReference type="NCBI Taxonomy" id="75948"/>
    <lineage>
        <taxon>Eukaryota</taxon>
        <taxon>Viridiplantae</taxon>
        <taxon>Streptophyta</taxon>
        <taxon>Embryophyta</taxon>
        <taxon>Tracheophyta</taxon>
        <taxon>Spermatophyta</taxon>
        <taxon>Magnoliopsida</taxon>
        <taxon>eudicotyledons</taxon>
        <taxon>Gunneridae</taxon>
        <taxon>Pentapetalae</taxon>
        <taxon>asterids</taxon>
        <taxon>campanulids</taxon>
        <taxon>Asterales</taxon>
        <taxon>Asteraceae</taxon>
        <taxon>Cichorioideae</taxon>
        <taxon>Cichorieae</taxon>
        <taxon>Lactucinae</taxon>
        <taxon>Lactuca</taxon>
    </lineage>
</organism>
<sequence length="104" mass="11733">MLASISASSNVLQQYRKHPYSGPRELTLAMVHSIDEVDKPAKRGKKAETQKEARFSKPTKEKTPLKRKYDQAVTSPPKPKKLKKPARRLILQSSSDSDSEYVPP</sequence>
<dbReference type="AlphaFoldDB" id="A0AA35YSY6"/>
<evidence type="ECO:0000313" key="2">
    <source>
        <dbReference type="EMBL" id="CAI9279665.1"/>
    </source>
</evidence>
<reference evidence="2" key="1">
    <citation type="submission" date="2023-04" db="EMBL/GenBank/DDBJ databases">
        <authorList>
            <person name="Vijverberg K."/>
            <person name="Xiong W."/>
            <person name="Schranz E."/>
        </authorList>
    </citation>
    <scope>NUCLEOTIDE SEQUENCE</scope>
</reference>
<name>A0AA35YSY6_LACSI</name>
<dbReference type="EMBL" id="OX465080">
    <property type="protein sequence ID" value="CAI9279665.1"/>
    <property type="molecule type" value="Genomic_DNA"/>
</dbReference>
<evidence type="ECO:0000313" key="3">
    <source>
        <dbReference type="Proteomes" id="UP001177003"/>
    </source>
</evidence>
<accession>A0AA35YSY6</accession>
<gene>
    <name evidence="2" type="ORF">LSALG_LOCUS19452</name>
</gene>
<feature type="compositionally biased region" description="Basic and acidic residues" evidence="1">
    <location>
        <begin position="37"/>
        <end position="70"/>
    </location>
</feature>
<proteinExistence type="predicted"/>
<protein>
    <submittedName>
        <fullName evidence="2">Uncharacterized protein</fullName>
    </submittedName>
</protein>